<dbReference type="PANTHER" id="PTHR42844:SF10">
    <property type="entry name" value="DIHYDRONEOPTERIN TRIPHOSPHATE 2'-EPIMERASE"/>
    <property type="match status" value="1"/>
</dbReference>
<dbReference type="GO" id="GO:0005829">
    <property type="term" value="C:cytosol"/>
    <property type="evidence" value="ECO:0007669"/>
    <property type="project" value="TreeGrafter"/>
</dbReference>
<dbReference type="PANTHER" id="PTHR42844">
    <property type="entry name" value="DIHYDRONEOPTERIN ALDOLASE 1-RELATED"/>
    <property type="match status" value="1"/>
</dbReference>
<comment type="catalytic activity">
    <reaction evidence="4">
        <text>7,8-dihydroneopterin 3'-triphosphate = 7,8-dihydromonapterin 3'-triphosphate</text>
        <dbReference type="Rhea" id="RHEA:28346"/>
        <dbReference type="ChEBI" id="CHEBI:58462"/>
        <dbReference type="ChEBI" id="CHEBI:61186"/>
        <dbReference type="EC" id="5.1.99.7"/>
    </reaction>
</comment>
<gene>
    <name evidence="8" type="primary">folX</name>
    <name evidence="8" type="ORF">J2R62_09315</name>
</gene>
<protein>
    <recommendedName>
        <fullName evidence="6">Dihydroneopterin triphosphate 2'-epimerase</fullName>
        <ecNumber evidence="5">5.1.99.7</ecNumber>
    </recommendedName>
    <alternativeName>
        <fullName evidence="7">D-erythro-7,8-dihydroneopterin triphosphate epimerase</fullName>
    </alternativeName>
</protein>
<accession>A0A2P1VNT9</accession>
<dbReference type="NCBIfam" id="NF008418">
    <property type="entry name" value="PRK11245.1"/>
    <property type="match status" value="1"/>
</dbReference>
<reference evidence="8" key="1">
    <citation type="submission" date="2021-03" db="EMBL/GenBank/DDBJ databases">
        <title>Plesiomonas shigelloides zfcc0051, isolated from zebrafish feces.</title>
        <authorList>
            <person name="Vanderhoek Z."/>
            <person name="Gaulke C."/>
        </authorList>
    </citation>
    <scope>NUCLEOTIDE SEQUENCE</scope>
    <source>
        <strain evidence="8">Zfcc0051</strain>
    </source>
</reference>
<name>A0A2P1VNT9_PLESH</name>
<dbReference type="CDD" id="cd00534">
    <property type="entry name" value="DHNA_DHNTPE"/>
    <property type="match status" value="1"/>
</dbReference>
<dbReference type="InterPro" id="IPR006157">
    <property type="entry name" value="FolB_dom"/>
</dbReference>
<evidence type="ECO:0000256" key="3">
    <source>
        <dbReference type="ARBA" id="ARBA00023235"/>
    </source>
</evidence>
<evidence type="ECO:0000256" key="4">
    <source>
        <dbReference type="ARBA" id="ARBA00043806"/>
    </source>
</evidence>
<dbReference type="GeneID" id="69705913"/>
<organism evidence="8 9">
    <name type="scientific">Plesiomonas shigelloides</name>
    <name type="common">Aeromonas shigelloides</name>
    <dbReference type="NCBI Taxonomy" id="703"/>
    <lineage>
        <taxon>Bacteria</taxon>
        <taxon>Pseudomonadati</taxon>
        <taxon>Pseudomonadota</taxon>
        <taxon>Gammaproteobacteria</taxon>
        <taxon>Enterobacterales</taxon>
        <taxon>Enterobacteriaceae</taxon>
        <taxon>Plesiomonas</taxon>
    </lineage>
</organism>
<dbReference type="EMBL" id="JAFNAA010000008">
    <property type="protein sequence ID" value="MBO1108419.1"/>
    <property type="molecule type" value="Genomic_DNA"/>
</dbReference>
<evidence type="ECO:0000256" key="7">
    <source>
        <dbReference type="ARBA" id="ARBA00044306"/>
    </source>
</evidence>
<evidence type="ECO:0000256" key="6">
    <source>
        <dbReference type="ARBA" id="ARBA00044197"/>
    </source>
</evidence>
<comment type="caution">
    <text evidence="8">The sequence shown here is derived from an EMBL/GenBank/DDBJ whole genome shotgun (WGS) entry which is preliminary data.</text>
</comment>
<evidence type="ECO:0000256" key="2">
    <source>
        <dbReference type="ARBA" id="ARBA00011823"/>
    </source>
</evidence>
<comment type="subunit">
    <text evidence="2">Homooctamer.</text>
</comment>
<dbReference type="RefSeq" id="WP_010862002.1">
    <property type="nucleotide sequence ID" value="NZ_CP027852.1"/>
</dbReference>
<sequence>MQGKPTQEQSLSEKSTDAVIRIKNLRLRTYIGFNEEEMKNTQDVVINVEIHYPASQASLSDNVADALNYRTITKAIIAHVENNRFLLLERLTKDILDIASSHEWVTFASAEVDKPHALRYADSVSLTLSYRKE</sequence>
<dbReference type="GO" id="GO:0004150">
    <property type="term" value="F:dihydroneopterin aldolase activity"/>
    <property type="evidence" value="ECO:0007669"/>
    <property type="project" value="InterPro"/>
</dbReference>
<dbReference type="Proteomes" id="UP000664658">
    <property type="component" value="Unassembled WGS sequence"/>
</dbReference>
<dbReference type="Pfam" id="PF02152">
    <property type="entry name" value="FolB"/>
    <property type="match status" value="1"/>
</dbReference>
<evidence type="ECO:0000256" key="1">
    <source>
        <dbReference type="ARBA" id="ARBA00005708"/>
    </source>
</evidence>
<dbReference type="GO" id="GO:0006760">
    <property type="term" value="P:folic acid-containing compound metabolic process"/>
    <property type="evidence" value="ECO:0007669"/>
    <property type="project" value="InterPro"/>
</dbReference>
<comment type="similarity">
    <text evidence="1">Belongs to the DHNA family.</text>
</comment>
<keyword evidence="3 8" id="KW-0413">Isomerase</keyword>
<proteinExistence type="inferred from homology"/>
<dbReference type="AlphaFoldDB" id="A0A2P1VNT9"/>
<evidence type="ECO:0000313" key="9">
    <source>
        <dbReference type="Proteomes" id="UP000664658"/>
    </source>
</evidence>
<dbReference type="GO" id="GO:0042559">
    <property type="term" value="P:pteridine-containing compound biosynthetic process"/>
    <property type="evidence" value="ECO:0007669"/>
    <property type="project" value="UniProtKB-ARBA"/>
</dbReference>
<dbReference type="Gene3D" id="3.30.1130.10">
    <property type="match status" value="1"/>
</dbReference>
<dbReference type="NCBIfam" id="TIGR00526">
    <property type="entry name" value="folB_dom"/>
    <property type="match status" value="1"/>
</dbReference>
<dbReference type="SUPFAM" id="SSF55620">
    <property type="entry name" value="Tetrahydrobiopterin biosynthesis enzymes-like"/>
    <property type="match status" value="1"/>
</dbReference>
<evidence type="ECO:0000313" key="8">
    <source>
        <dbReference type="EMBL" id="MBO1108419.1"/>
    </source>
</evidence>
<dbReference type="InterPro" id="IPR043133">
    <property type="entry name" value="GTP-CH-I_C/QueF"/>
</dbReference>
<evidence type="ECO:0000256" key="5">
    <source>
        <dbReference type="ARBA" id="ARBA00044039"/>
    </source>
</evidence>
<dbReference type="FunFam" id="3.30.1130.10:FF:000005">
    <property type="entry name" value="D-erythro-7,8-dihydroneopterin triphosphate epimerase"/>
    <property type="match status" value="1"/>
</dbReference>
<dbReference type="InterPro" id="IPR006156">
    <property type="entry name" value="Dihydroneopterin_aldolase"/>
</dbReference>
<dbReference type="EC" id="5.1.99.7" evidence="5"/>
<dbReference type="GO" id="GO:0008719">
    <property type="term" value="F:dihydroneopterin triphosphate 2'-epimerase activity"/>
    <property type="evidence" value="ECO:0007669"/>
    <property type="project" value="UniProtKB-EC"/>
</dbReference>
<dbReference type="SMART" id="SM00905">
    <property type="entry name" value="FolB"/>
    <property type="match status" value="1"/>
</dbReference>